<evidence type="ECO:0000256" key="1">
    <source>
        <dbReference type="SAM" id="Phobius"/>
    </source>
</evidence>
<dbReference type="EMBL" id="MIJE01000034">
    <property type="protein sequence ID" value="OEF95913.1"/>
    <property type="molecule type" value="Genomic_DNA"/>
</dbReference>
<feature type="transmembrane region" description="Helical" evidence="1">
    <location>
        <begin position="12"/>
        <end position="32"/>
    </location>
</feature>
<protein>
    <recommendedName>
        <fullName evidence="2">Calcineurin-like phosphoesterase domain-containing protein</fullName>
    </recommendedName>
</protein>
<dbReference type="Proteomes" id="UP000094296">
    <property type="component" value="Unassembled WGS sequence"/>
</dbReference>
<evidence type="ECO:0000259" key="2">
    <source>
        <dbReference type="Pfam" id="PF00149"/>
    </source>
</evidence>
<dbReference type="RefSeq" id="WP_069644186.1">
    <property type="nucleotide sequence ID" value="NZ_MIJE01000034.1"/>
</dbReference>
<dbReference type="Pfam" id="PF00149">
    <property type="entry name" value="Metallophos"/>
    <property type="match status" value="1"/>
</dbReference>
<dbReference type="PANTHER" id="PTHR43143">
    <property type="entry name" value="METALLOPHOSPHOESTERASE, CALCINEURIN SUPERFAMILY"/>
    <property type="match status" value="1"/>
</dbReference>
<dbReference type="InterPro" id="IPR029052">
    <property type="entry name" value="Metallo-depent_PP-like"/>
</dbReference>
<dbReference type="SUPFAM" id="SSF56300">
    <property type="entry name" value="Metallo-dependent phosphatases"/>
    <property type="match status" value="1"/>
</dbReference>
<gene>
    <name evidence="3" type="ORF">BHF68_11015</name>
</gene>
<accession>A0A1E5FZC2</accession>
<comment type="caution">
    <text evidence="3">The sequence shown here is derived from an EMBL/GenBank/DDBJ whole genome shotgun (WGS) entry which is preliminary data.</text>
</comment>
<keyword evidence="1" id="KW-1133">Transmembrane helix</keyword>
<dbReference type="SUPFAM" id="SSF56524">
    <property type="entry name" value="Oxidoreductase molybdopterin-binding domain"/>
    <property type="match status" value="1"/>
</dbReference>
<keyword evidence="1" id="KW-0812">Transmembrane</keyword>
<dbReference type="PANTHER" id="PTHR43143:SF1">
    <property type="entry name" value="SERINE_THREONINE-PROTEIN PHOSPHATASE CPPED1"/>
    <property type="match status" value="1"/>
</dbReference>
<evidence type="ECO:0000313" key="3">
    <source>
        <dbReference type="EMBL" id="OEF95913.1"/>
    </source>
</evidence>
<feature type="domain" description="Calcineurin-like phosphoesterase" evidence="2">
    <location>
        <begin position="142"/>
        <end position="313"/>
    </location>
</feature>
<proteinExistence type="predicted"/>
<dbReference type="AlphaFoldDB" id="A0A1E5FZC2"/>
<dbReference type="Gene3D" id="3.60.21.10">
    <property type="match status" value="1"/>
</dbReference>
<evidence type="ECO:0000313" key="4">
    <source>
        <dbReference type="Proteomes" id="UP000094296"/>
    </source>
</evidence>
<dbReference type="STRING" id="766136.BHF68_11015"/>
<keyword evidence="1" id="KW-0472">Membrane</keyword>
<keyword evidence="4" id="KW-1185">Reference proteome</keyword>
<dbReference type="InterPro" id="IPR004843">
    <property type="entry name" value="Calcineurin-like_PHP"/>
</dbReference>
<organism evidence="3 4">
    <name type="scientific">Desulfuribacillus alkaliarsenatis</name>
    <dbReference type="NCBI Taxonomy" id="766136"/>
    <lineage>
        <taxon>Bacteria</taxon>
        <taxon>Bacillati</taxon>
        <taxon>Bacillota</taxon>
        <taxon>Desulfuribacillia</taxon>
        <taxon>Desulfuribacillales</taxon>
        <taxon>Desulfuribacillaceae</taxon>
        <taxon>Desulfuribacillus</taxon>
    </lineage>
</organism>
<reference evidence="3 4" key="1">
    <citation type="submission" date="2016-09" db="EMBL/GenBank/DDBJ databases">
        <title>Draft genome sequence for the type strain of Desulfuribacillus alkaliarsenatis AHT28, an obligately anaerobic, sulfidogenic bacterium isolated from Russian soda lake sediments.</title>
        <authorList>
            <person name="Abin C.A."/>
            <person name="Hollibaugh J.T."/>
        </authorList>
    </citation>
    <scope>NUCLEOTIDE SEQUENCE [LARGE SCALE GENOMIC DNA]</scope>
    <source>
        <strain evidence="3 4">AHT28</strain>
    </source>
</reference>
<name>A0A1E5FZC2_9FIRM</name>
<dbReference type="InterPro" id="IPR051918">
    <property type="entry name" value="STPP_CPPED1"/>
</dbReference>
<sequence>MSKENTSMNRKTFIIVGGAFLVSLYAFAPRFLTTSVDATVAHAELNGAIFFPAKNQQLELRAYKPNVAIKLSWEEEQSQYKTKLIVHNVMADQLQAKASAKDGYEASVDVAKITETVVELTIESDTRDVEINLHPKPKGTAFRFAAIGDNQGRNEVLRKIIEEINGNHEVDFLIHLGDLVPSGRDREYEDFFYEMDKLQVPYYTVPGNHDVRSNGREIYQETLAPLYYQFELGDARYIFLDTADFTLSEEQFVWLAEQINTDSDCYLFMHVPSYDPRGRQHSFRDLDAAARLRSMTTDPNYPIKAVFHGHVHMSYVQEIDETLFVTSGGAGGSLYAAPDEGGFYHYTIVSPTAQKIDVEVFPIEIDFFAPDLVILKEEQDLILTMEELKAMEHVSGESSFQNQFGNIRGHGKYSGILISDLLTLVGGIEKDEVLEVYAVDGYKQEFFYENVYPEEHGWLYIQGPMVLATSMNGEYPPEWQEGYRLVFLPKDGLYSNEDSSLTSRPEQGFHEYPSAGARWVRSAVRLEVHKWE</sequence>
<dbReference type="InterPro" id="IPR036374">
    <property type="entry name" value="OxRdtase_Mopterin-bd_sf"/>
</dbReference>
<dbReference type="GO" id="GO:0016787">
    <property type="term" value="F:hydrolase activity"/>
    <property type="evidence" value="ECO:0007669"/>
    <property type="project" value="InterPro"/>
</dbReference>